<organism evidence="10 11">
    <name type="scientific">Namhaeicola litoreus</name>
    <dbReference type="NCBI Taxonomy" id="1052145"/>
    <lineage>
        <taxon>Bacteria</taxon>
        <taxon>Pseudomonadati</taxon>
        <taxon>Bacteroidota</taxon>
        <taxon>Flavobacteriia</taxon>
        <taxon>Flavobacteriales</taxon>
        <taxon>Flavobacteriaceae</taxon>
        <taxon>Namhaeicola</taxon>
    </lineage>
</organism>
<evidence type="ECO:0000313" key="11">
    <source>
        <dbReference type="Proteomes" id="UP001597201"/>
    </source>
</evidence>
<dbReference type="InterPro" id="IPR050297">
    <property type="entry name" value="LipidA_mod_glycosyltrf_83"/>
</dbReference>
<dbReference type="PANTHER" id="PTHR33908">
    <property type="entry name" value="MANNOSYLTRANSFERASE YKCB-RELATED"/>
    <property type="match status" value="1"/>
</dbReference>
<keyword evidence="11" id="KW-1185">Reference proteome</keyword>
<feature type="transmembrane region" description="Helical" evidence="8">
    <location>
        <begin position="137"/>
        <end position="154"/>
    </location>
</feature>
<gene>
    <name evidence="10" type="ORF">ACFQ39_01435</name>
</gene>
<dbReference type="PANTHER" id="PTHR33908:SF3">
    <property type="entry name" value="UNDECAPRENYL PHOSPHATE-ALPHA-4-AMINO-4-DEOXY-L-ARABINOSE ARABINOSYL TRANSFERASE"/>
    <property type="match status" value="1"/>
</dbReference>
<dbReference type="GO" id="GO:0016757">
    <property type="term" value="F:glycosyltransferase activity"/>
    <property type="evidence" value="ECO:0007669"/>
    <property type="project" value="UniProtKB-KW"/>
</dbReference>
<feature type="transmembrane region" description="Helical" evidence="8">
    <location>
        <begin position="161"/>
        <end position="177"/>
    </location>
</feature>
<feature type="domain" description="Glycosyltransferase RgtA/B/C/D-like" evidence="9">
    <location>
        <begin position="61"/>
        <end position="220"/>
    </location>
</feature>
<dbReference type="InterPro" id="IPR038731">
    <property type="entry name" value="RgtA/B/C-like"/>
</dbReference>
<dbReference type="Pfam" id="PF13231">
    <property type="entry name" value="PMT_2"/>
    <property type="match status" value="1"/>
</dbReference>
<feature type="transmembrane region" description="Helical" evidence="8">
    <location>
        <begin position="315"/>
        <end position="335"/>
    </location>
</feature>
<proteinExistence type="predicted"/>
<feature type="transmembrane region" description="Helical" evidence="8">
    <location>
        <begin position="256"/>
        <end position="278"/>
    </location>
</feature>
<feature type="transmembrane region" description="Helical" evidence="8">
    <location>
        <begin position="207"/>
        <end position="230"/>
    </location>
</feature>
<feature type="transmembrane region" description="Helical" evidence="8">
    <location>
        <begin position="7"/>
        <end position="30"/>
    </location>
</feature>
<evidence type="ECO:0000256" key="4">
    <source>
        <dbReference type="ARBA" id="ARBA00022679"/>
    </source>
</evidence>
<keyword evidence="4 10" id="KW-0808">Transferase</keyword>
<feature type="transmembrane region" description="Helical" evidence="8">
    <location>
        <begin position="347"/>
        <end position="371"/>
    </location>
</feature>
<evidence type="ECO:0000259" key="9">
    <source>
        <dbReference type="Pfam" id="PF13231"/>
    </source>
</evidence>
<keyword evidence="5 8" id="KW-0812">Transmembrane</keyword>
<dbReference type="RefSeq" id="WP_377175703.1">
    <property type="nucleotide sequence ID" value="NZ_JBHTMY010000001.1"/>
</dbReference>
<feature type="transmembrane region" description="Helical" evidence="8">
    <location>
        <begin position="183"/>
        <end position="200"/>
    </location>
</feature>
<dbReference type="EC" id="2.4.-.-" evidence="10"/>
<evidence type="ECO:0000256" key="5">
    <source>
        <dbReference type="ARBA" id="ARBA00022692"/>
    </source>
</evidence>
<feature type="transmembrane region" description="Helical" evidence="8">
    <location>
        <begin position="377"/>
        <end position="397"/>
    </location>
</feature>
<keyword evidence="3 10" id="KW-0328">Glycosyltransferase</keyword>
<keyword evidence="7 8" id="KW-0472">Membrane</keyword>
<feature type="transmembrane region" description="Helical" evidence="8">
    <location>
        <begin position="409"/>
        <end position="431"/>
    </location>
</feature>
<evidence type="ECO:0000256" key="2">
    <source>
        <dbReference type="ARBA" id="ARBA00022475"/>
    </source>
</evidence>
<protein>
    <submittedName>
        <fullName evidence="10">ArnT family glycosyltransferase</fullName>
        <ecNumber evidence="10">2.4.-.-</ecNumber>
    </submittedName>
</protein>
<sequence length="536" mass="61704">MNQNKKYLGYLALVCAAIFLSHLDVIYVNIMEARNFITAREMLQNGNWIHTTMNLEPRYEKPPLPTWLTAVSASVFGLDSLFGLRLPAVLSVICIIFTSFYLGLKFLKTSKQAFYSALILASSFYIIFSGRNGQWDIFAHAFMLLAIYQLVLVFQSDKNLLKNWILAGVFLGLSFMSKGPVSHFALLLPFLIAYGIVYRYPGFAKKWRGWVSLLIFFIVIGFSWGLYIYLTDGSSADAIADKETAAWADRNVRPFYYYWSFFTQSGIWTFFAFIAILFPYMRTRVTDKRAYTFFFLWTAIAVVLLSLIPEKKSRYLLPVLIPLAFTTSFYIEFLVVKGKKIIKLDRWLANFGFGLIGLIGIAFPIAGYVYFKDQLSGFYLPFILVSISLFALGIYIFNTLIKQQYEKAFYSMVLFLSAIMLFGFPMAQLFYDNDQFNNISKVRKNPAHEKLPFYYMGEIAPELIWELGEPAKKIETIDQLSQNGTYGVFVNDSLAEVFAQNYAVKSKTKFDINYVNKNKKGYKERLTTNFLVIEHN</sequence>
<evidence type="ECO:0000313" key="10">
    <source>
        <dbReference type="EMBL" id="MFD1314264.1"/>
    </source>
</evidence>
<evidence type="ECO:0000256" key="7">
    <source>
        <dbReference type="ARBA" id="ARBA00023136"/>
    </source>
</evidence>
<keyword evidence="6 8" id="KW-1133">Transmembrane helix</keyword>
<feature type="transmembrane region" description="Helical" evidence="8">
    <location>
        <begin position="84"/>
        <end position="104"/>
    </location>
</feature>
<evidence type="ECO:0000256" key="8">
    <source>
        <dbReference type="SAM" id="Phobius"/>
    </source>
</evidence>
<feature type="transmembrane region" description="Helical" evidence="8">
    <location>
        <begin position="290"/>
        <end position="309"/>
    </location>
</feature>
<dbReference type="EMBL" id="JBHTMY010000001">
    <property type="protein sequence ID" value="MFD1314264.1"/>
    <property type="molecule type" value="Genomic_DNA"/>
</dbReference>
<comment type="subcellular location">
    <subcellularLocation>
        <location evidence="1">Cell membrane</location>
        <topology evidence="1">Multi-pass membrane protein</topology>
    </subcellularLocation>
</comment>
<evidence type="ECO:0000256" key="3">
    <source>
        <dbReference type="ARBA" id="ARBA00022676"/>
    </source>
</evidence>
<feature type="transmembrane region" description="Helical" evidence="8">
    <location>
        <begin position="113"/>
        <end position="131"/>
    </location>
</feature>
<evidence type="ECO:0000256" key="1">
    <source>
        <dbReference type="ARBA" id="ARBA00004651"/>
    </source>
</evidence>
<name>A0ABW3XXG3_9FLAO</name>
<keyword evidence="2" id="KW-1003">Cell membrane</keyword>
<accession>A0ABW3XXG3</accession>
<reference evidence="11" key="1">
    <citation type="journal article" date="2019" name="Int. J. Syst. Evol. Microbiol.">
        <title>The Global Catalogue of Microorganisms (GCM) 10K type strain sequencing project: providing services to taxonomists for standard genome sequencing and annotation.</title>
        <authorList>
            <consortium name="The Broad Institute Genomics Platform"/>
            <consortium name="The Broad Institute Genome Sequencing Center for Infectious Disease"/>
            <person name="Wu L."/>
            <person name="Ma J."/>
        </authorList>
    </citation>
    <scope>NUCLEOTIDE SEQUENCE [LARGE SCALE GENOMIC DNA]</scope>
    <source>
        <strain evidence="11">CCUG 61485</strain>
    </source>
</reference>
<evidence type="ECO:0000256" key="6">
    <source>
        <dbReference type="ARBA" id="ARBA00022989"/>
    </source>
</evidence>
<comment type="caution">
    <text evidence="10">The sequence shown here is derived from an EMBL/GenBank/DDBJ whole genome shotgun (WGS) entry which is preliminary data.</text>
</comment>
<dbReference type="Proteomes" id="UP001597201">
    <property type="component" value="Unassembled WGS sequence"/>
</dbReference>